<evidence type="ECO:0008006" key="4">
    <source>
        <dbReference type="Google" id="ProtNLM"/>
    </source>
</evidence>
<feature type="signal peptide" evidence="1">
    <location>
        <begin position="1"/>
        <end position="25"/>
    </location>
</feature>
<dbReference type="SUPFAM" id="SSF51126">
    <property type="entry name" value="Pectin lyase-like"/>
    <property type="match status" value="1"/>
</dbReference>
<dbReference type="AlphaFoldDB" id="A0A4R2IJW2"/>
<dbReference type="Proteomes" id="UP000294862">
    <property type="component" value="Unassembled WGS sequence"/>
</dbReference>
<comment type="caution">
    <text evidence="2">The sequence shown here is derived from an EMBL/GenBank/DDBJ whole genome shotgun (WGS) entry which is preliminary data.</text>
</comment>
<dbReference type="RefSeq" id="WP_131992719.1">
    <property type="nucleotide sequence ID" value="NZ_SLWQ01000001.1"/>
</dbReference>
<keyword evidence="1" id="KW-0732">Signal</keyword>
<protein>
    <recommendedName>
        <fullName evidence="4">Outer membrane repeat protein</fullName>
    </recommendedName>
</protein>
<feature type="chain" id="PRO_5020644770" description="Outer membrane repeat protein" evidence="1">
    <location>
        <begin position="26"/>
        <end position="510"/>
    </location>
</feature>
<dbReference type="EMBL" id="SLWQ01000001">
    <property type="protein sequence ID" value="TCO43005.1"/>
    <property type="molecule type" value="Genomic_DNA"/>
</dbReference>
<gene>
    <name evidence="2" type="ORF">EV148_101417</name>
</gene>
<proteinExistence type="predicted"/>
<dbReference type="NCBIfam" id="NF041518">
    <property type="entry name" value="choice_anch_Q"/>
    <property type="match status" value="1"/>
</dbReference>
<dbReference type="OrthoDB" id="6057622at2"/>
<evidence type="ECO:0000256" key="1">
    <source>
        <dbReference type="SAM" id="SignalP"/>
    </source>
</evidence>
<sequence length="510" mass="51813">MTPCPHRLPRRLLATALAASTCVAATDGLATQAATAPQLRTDPARRIFPAFAAERARPGRPSAPADVLTVTNCADDGPGSLRAAVAAANDNDEIDLSQLTCSRITLTTGAIEVDVDSLTLTGPSRYHLSLDGNHLDRVLIHPANGALTVKRLTIENGRDRATGFHVSGGGCIASAAFLYLDDTSVRSCYAGGEGSYGGALYAYAVTLDHSIVSGSVAKGVHEDAGTAAFGGAIFTYNLDLTASTVSGNRAVHEVRDGRTSYDIGGGIVTIVGGNIRDSTIDSNYSEGRGGGIATFNPLLLSNSTVSGNVAADGAGGGLFMRWPSTVRAVSSTITANRASAGGGAWVEADGSALYSTIVYGNTADPTGSPNLQGRTSLTIAGHHDLIGPGDGSLALPADTLGDDPLLGPLRSNGGPTRTHALAPGSPALDAGSNVDGLAFDQRGAAFSRAYGAAPDIGAFEQGAPVLEPTAVPGLSARVAMLLAALLGGAGLACLRTRTRPTVAERPPRHR</sequence>
<evidence type="ECO:0000313" key="2">
    <source>
        <dbReference type="EMBL" id="TCO43005.1"/>
    </source>
</evidence>
<dbReference type="InterPro" id="IPR059226">
    <property type="entry name" value="Choice_anch_Q_dom"/>
</dbReference>
<organism evidence="2 3">
    <name type="scientific">Dokdonella fugitiva</name>
    <dbReference type="NCBI Taxonomy" id="328517"/>
    <lineage>
        <taxon>Bacteria</taxon>
        <taxon>Pseudomonadati</taxon>
        <taxon>Pseudomonadota</taxon>
        <taxon>Gammaproteobacteria</taxon>
        <taxon>Lysobacterales</taxon>
        <taxon>Rhodanobacteraceae</taxon>
        <taxon>Dokdonella</taxon>
    </lineage>
</organism>
<accession>A0A4R2IJW2</accession>
<name>A0A4R2IJW2_9GAMM</name>
<reference evidence="2 3" key="1">
    <citation type="journal article" date="2015" name="Stand. Genomic Sci.">
        <title>Genomic Encyclopedia of Bacterial and Archaeal Type Strains, Phase III: the genomes of soil and plant-associated and newly described type strains.</title>
        <authorList>
            <person name="Whitman W.B."/>
            <person name="Woyke T."/>
            <person name="Klenk H.P."/>
            <person name="Zhou Y."/>
            <person name="Lilburn T.G."/>
            <person name="Beck B.J."/>
            <person name="De Vos P."/>
            <person name="Vandamme P."/>
            <person name="Eisen J.A."/>
            <person name="Garrity G."/>
            <person name="Hugenholtz P."/>
            <person name="Kyrpides N.C."/>
        </authorList>
    </citation>
    <scope>NUCLEOTIDE SEQUENCE [LARGE SCALE GENOMIC DNA]</scope>
    <source>
        <strain evidence="2 3">A3</strain>
    </source>
</reference>
<keyword evidence="3" id="KW-1185">Reference proteome</keyword>
<dbReference type="InterPro" id="IPR011050">
    <property type="entry name" value="Pectin_lyase_fold/virulence"/>
</dbReference>
<evidence type="ECO:0000313" key="3">
    <source>
        <dbReference type="Proteomes" id="UP000294862"/>
    </source>
</evidence>